<keyword evidence="2 4" id="KW-0472">Membrane</keyword>
<protein>
    <submittedName>
        <fullName evidence="10">TonB-dependent receptor</fullName>
    </submittedName>
</protein>
<keyword evidence="6" id="KW-0732">Signal</keyword>
<dbReference type="PANTHER" id="PTHR40980">
    <property type="entry name" value="PLUG DOMAIN-CONTAINING PROTEIN"/>
    <property type="match status" value="1"/>
</dbReference>
<gene>
    <name evidence="9" type="ORF">GQR91_11400</name>
    <name evidence="10" type="ORF">SAMN05216557_102251</name>
</gene>
<evidence type="ECO:0000256" key="1">
    <source>
        <dbReference type="ARBA" id="ARBA00004442"/>
    </source>
</evidence>
<evidence type="ECO:0000313" key="12">
    <source>
        <dbReference type="Proteomes" id="UP000436801"/>
    </source>
</evidence>
<keyword evidence="3" id="KW-0998">Cell outer membrane</keyword>
<dbReference type="Gene3D" id="2.40.170.20">
    <property type="entry name" value="TonB-dependent receptor, beta-barrel domain"/>
    <property type="match status" value="1"/>
</dbReference>
<dbReference type="NCBIfam" id="TIGR01782">
    <property type="entry name" value="TonB-Xanth-Caul"/>
    <property type="match status" value="1"/>
</dbReference>
<dbReference type="InterPro" id="IPR010104">
    <property type="entry name" value="TonB_rcpt_bac"/>
</dbReference>
<evidence type="ECO:0000313" key="11">
    <source>
        <dbReference type="Proteomes" id="UP000323502"/>
    </source>
</evidence>
<comment type="subcellular location">
    <subcellularLocation>
        <location evidence="1 4">Cell outer membrane</location>
    </subcellularLocation>
</comment>
<feature type="signal peptide" evidence="6">
    <location>
        <begin position="1"/>
        <end position="25"/>
    </location>
</feature>
<dbReference type="SUPFAM" id="SSF56935">
    <property type="entry name" value="Porins"/>
    <property type="match status" value="1"/>
</dbReference>
<feature type="domain" description="TonB-dependent receptor plug" evidence="8">
    <location>
        <begin position="98"/>
        <end position="203"/>
    </location>
</feature>
<keyword evidence="11" id="KW-1185">Reference proteome</keyword>
<dbReference type="Pfam" id="PF07715">
    <property type="entry name" value="Plug"/>
    <property type="match status" value="1"/>
</dbReference>
<dbReference type="Gene3D" id="2.170.130.10">
    <property type="entry name" value="TonB-dependent receptor, plug domain"/>
    <property type="match status" value="1"/>
</dbReference>
<dbReference type="InterPro" id="IPR012910">
    <property type="entry name" value="Plug_dom"/>
</dbReference>
<dbReference type="EMBL" id="FNBI01000002">
    <property type="protein sequence ID" value="SDF12159.1"/>
    <property type="molecule type" value="Genomic_DNA"/>
</dbReference>
<evidence type="ECO:0000259" key="7">
    <source>
        <dbReference type="Pfam" id="PF00593"/>
    </source>
</evidence>
<reference evidence="10 11" key="1">
    <citation type="submission" date="2016-10" db="EMBL/GenBank/DDBJ databases">
        <authorList>
            <person name="Varghese N."/>
            <person name="Submissions S."/>
        </authorList>
    </citation>
    <scope>NUCLEOTIDE SEQUENCE [LARGE SCALE GENOMIC DNA]</scope>
    <source>
        <strain evidence="10 11">S7-754</strain>
    </source>
</reference>
<dbReference type="RefSeq" id="WP_149681986.1">
    <property type="nucleotide sequence ID" value="NZ_FNBI01000002.1"/>
</dbReference>
<keyword evidence="4" id="KW-0798">TonB box</keyword>
<dbReference type="AlphaFoldDB" id="A0A1G7IIN1"/>
<feature type="domain" description="TonB-dependent receptor-like beta-barrel" evidence="7">
    <location>
        <begin position="499"/>
        <end position="975"/>
    </location>
</feature>
<dbReference type="Proteomes" id="UP000436801">
    <property type="component" value="Unassembled WGS sequence"/>
</dbReference>
<accession>A0A1G7IIN1</accession>
<evidence type="ECO:0000256" key="5">
    <source>
        <dbReference type="SAM" id="MobiDB-lite"/>
    </source>
</evidence>
<sequence length="1008" mass="107366">MTIARRPAIRVALLGAAAFNVLAIAAPLAAQTAPDPSLGITAQPAPTQGPQDPAPAQTDSVTDPSVGQGETEEIVITGIRGSLQSATNAKRNAVAFGDSIFAEDIGKLPATNLAETLNRIPGVRLNRDISGEGTQVSIRGLGPSFSKVLLNGAQFAVASDGGTNGTGGGNREVDLDFFPSELFTRLDVNKSPVASMLEGGIAGTVNLRNARAFDNPGTHVTVVAQGAYTDSNDRIGPRGALVASHTFGDTFGILLGVAGVHQKLRIDGYDTVGFTDANLPCGTGCNASPPESNGFVFASTAPANLGRGFTTGQPLDLAATSGLSLSQLSKAIIPRLGRPVLTTGTRERISAVGSAEWRPSDALHLVVDGIYAKSRRDYLRSNMNWQVRNSGPGTSPQSTGGMVPFDIQVDQNNVVTSGTFANSSFFSENSIFNQDTEFWNVNPSISWRPNERLKIDLSGNWGKSNFFREQPTFAFQTAPNSGVEVTYDNTTNSPQPIISANRDLGDPNLGWQWYRVNVQNVRRETETKGAHLDIYYGDDTLNVKIGAAYDEAARSVRAFDNTNAYQLSVCGNPCTGNTGTVPTSAIPQYLNRTGVDNFGHLSRGRFGVTSFIVPDIARLAQATNYAQFRDTAPEARGSVTGGATGDVFEKVYGGYFELNGVSEIFGRELRANAGFRYVWTDQRVVGPSQIGSTIVDITANSSYQEVLPSLNLTYDVARNLKLRFAASKALTRPDAGSILPGITFSDPSAQIATAGNPQLQPYTSDNLDLGGEFYTGGAGYIGVALFRKNIQGFTVTVQQPTAFGDLNIPLDSLQATQRQALVDRAGGAGATAAAIAAVPITVNRPINLQSLIIKGVEVTWNQPLDFAIKGLGFQANGTHITQDSDPVLVNGSPQTLVASGVPRWQYNVQGYYEDHGLSLSLNYVWQGGVIAANAPQNNLPLPLRADSRGQLDLSAGYQLPFLDNGVRLTLDVLNITNEPIRTTFGYDNAAYSVYYPGRQVLVGLRARF</sequence>
<dbReference type="Pfam" id="PF00593">
    <property type="entry name" value="TonB_dep_Rec_b-barrel"/>
    <property type="match status" value="1"/>
</dbReference>
<evidence type="ECO:0000259" key="8">
    <source>
        <dbReference type="Pfam" id="PF07715"/>
    </source>
</evidence>
<evidence type="ECO:0000313" key="9">
    <source>
        <dbReference type="EMBL" id="MWC44252.1"/>
    </source>
</evidence>
<dbReference type="InterPro" id="IPR036942">
    <property type="entry name" value="Beta-barrel_TonB_sf"/>
</dbReference>
<keyword evidence="10" id="KW-0675">Receptor</keyword>
<dbReference type="GO" id="GO:0009279">
    <property type="term" value="C:cell outer membrane"/>
    <property type="evidence" value="ECO:0007669"/>
    <property type="project" value="UniProtKB-SubCell"/>
</dbReference>
<feature type="chain" id="PRO_5036019130" evidence="6">
    <location>
        <begin position="26"/>
        <end position="1008"/>
    </location>
</feature>
<proteinExistence type="inferred from homology"/>
<dbReference type="Proteomes" id="UP000323502">
    <property type="component" value="Unassembled WGS sequence"/>
</dbReference>
<evidence type="ECO:0000313" key="10">
    <source>
        <dbReference type="EMBL" id="SDF12159.1"/>
    </source>
</evidence>
<name>A0A1G7IIN1_9SPHN</name>
<dbReference type="PANTHER" id="PTHR40980:SF3">
    <property type="entry name" value="TONB-DEPENDENT RECEPTOR-LIKE BETA-BARREL DOMAIN-CONTAINING PROTEIN"/>
    <property type="match status" value="1"/>
</dbReference>
<dbReference type="InterPro" id="IPR000531">
    <property type="entry name" value="Beta-barrel_TonB"/>
</dbReference>
<feature type="region of interest" description="Disordered" evidence="5">
    <location>
        <begin position="35"/>
        <end position="69"/>
    </location>
</feature>
<comment type="similarity">
    <text evidence="4">Belongs to the TonB-dependent receptor family.</text>
</comment>
<dbReference type="CDD" id="cd01347">
    <property type="entry name" value="ligand_gated_channel"/>
    <property type="match status" value="1"/>
</dbReference>
<evidence type="ECO:0000256" key="2">
    <source>
        <dbReference type="ARBA" id="ARBA00023136"/>
    </source>
</evidence>
<reference evidence="9 12" key="2">
    <citation type="submission" date="2019-12" db="EMBL/GenBank/DDBJ databases">
        <authorList>
            <person name="Zheng J."/>
        </authorList>
    </citation>
    <scope>NUCLEOTIDE SEQUENCE [LARGE SCALE GENOMIC DNA]</scope>
    <source>
        <strain evidence="9 12">DSM 27347</strain>
    </source>
</reference>
<evidence type="ECO:0000256" key="3">
    <source>
        <dbReference type="ARBA" id="ARBA00023237"/>
    </source>
</evidence>
<dbReference type="OrthoDB" id="5476657at2"/>
<evidence type="ECO:0000256" key="4">
    <source>
        <dbReference type="RuleBase" id="RU003357"/>
    </source>
</evidence>
<evidence type="ECO:0000256" key="6">
    <source>
        <dbReference type="SAM" id="SignalP"/>
    </source>
</evidence>
<organism evidence="10 11">
    <name type="scientific">Sphingomonas carotinifaciens</name>
    <dbReference type="NCBI Taxonomy" id="1166323"/>
    <lineage>
        <taxon>Bacteria</taxon>
        <taxon>Pseudomonadati</taxon>
        <taxon>Pseudomonadota</taxon>
        <taxon>Alphaproteobacteria</taxon>
        <taxon>Sphingomonadales</taxon>
        <taxon>Sphingomonadaceae</taxon>
        <taxon>Sphingomonas</taxon>
    </lineage>
</organism>
<dbReference type="EMBL" id="WSUT01000005">
    <property type="protein sequence ID" value="MWC44252.1"/>
    <property type="molecule type" value="Genomic_DNA"/>
</dbReference>
<dbReference type="InterPro" id="IPR037066">
    <property type="entry name" value="Plug_dom_sf"/>
</dbReference>